<dbReference type="Proteomes" id="UP001652621">
    <property type="component" value="Unplaced"/>
</dbReference>
<protein>
    <submittedName>
        <fullName evidence="4">Uncharacterized protein LOC131802247</fullName>
    </submittedName>
</protein>
<sequence>MLKIFQLLCITSLFFHMKAHDYAIVGDDMSFIQPCDESEDDGTTKLGELVTFYLNHDYAEDMETIVSNGNITINVGIPAETQILGEMEIYKWERGHWVNTVFSIKRPDSCAAIFDPSEFWYPLVAQLPEEDRVCPPPKDRVFIINDMKNRLELKNVNVHGDLSGKYKATIHFTIGNYSSCLMSVVNVWII</sequence>
<keyword evidence="1" id="KW-0732">Signal</keyword>
<dbReference type="AlphaFoldDB" id="A0A1I8N200"/>
<dbReference type="InterPro" id="IPR006601">
    <property type="entry name" value="Uncharacterised_DM11_DROME"/>
</dbReference>
<evidence type="ECO:0000313" key="4">
    <source>
        <dbReference type="RefSeq" id="XP_058978103.1"/>
    </source>
</evidence>
<dbReference type="VEuPathDB" id="VectorBase:MDOA010711"/>
<dbReference type="VEuPathDB" id="VectorBase:MDOMA2_008077"/>
<dbReference type="GeneID" id="131802247"/>
<proteinExistence type="predicted"/>
<reference evidence="4" key="2">
    <citation type="submission" date="2025-05" db="UniProtKB">
        <authorList>
            <consortium name="RefSeq"/>
        </authorList>
    </citation>
    <scope>IDENTIFICATION</scope>
    <source>
        <strain evidence="4">Aabys</strain>
        <tissue evidence="4">Whole body</tissue>
    </source>
</reference>
<evidence type="ECO:0000256" key="1">
    <source>
        <dbReference type="SAM" id="SignalP"/>
    </source>
</evidence>
<dbReference type="eggNOG" id="ENOG502T93W">
    <property type="taxonomic scope" value="Eukaryota"/>
</dbReference>
<dbReference type="EnsemblMetazoa" id="MDOA010711-RA">
    <property type="protein sequence ID" value="MDOA010711-PA"/>
    <property type="gene ID" value="MDOA010711"/>
</dbReference>
<name>A0A1I8N200_MUSDO</name>
<feature type="signal peptide" evidence="1">
    <location>
        <begin position="1"/>
        <end position="19"/>
    </location>
</feature>
<dbReference type="RefSeq" id="XP_058978103.1">
    <property type="nucleotide sequence ID" value="XM_059122120.1"/>
</dbReference>
<keyword evidence="3" id="KW-1185">Reference proteome</keyword>
<accession>A0A1I8N200</accession>
<gene>
    <name evidence="4" type="primary">LOC131802247</name>
</gene>
<feature type="chain" id="PRO_5044561141" evidence="1">
    <location>
        <begin position="20"/>
        <end position="190"/>
    </location>
</feature>
<evidence type="ECO:0000313" key="2">
    <source>
        <dbReference type="EnsemblMetazoa" id="MDOA010711-PA"/>
    </source>
</evidence>
<evidence type="ECO:0000313" key="3">
    <source>
        <dbReference type="Proteomes" id="UP001652621"/>
    </source>
</evidence>
<reference evidence="2" key="1">
    <citation type="submission" date="2020-05" db="UniProtKB">
        <authorList>
            <consortium name="EnsemblMetazoa"/>
        </authorList>
    </citation>
    <scope>IDENTIFICATION</scope>
    <source>
        <strain evidence="2">Aabys</strain>
    </source>
</reference>
<dbReference type="OrthoDB" id="7912743at2759"/>
<organism evidence="2">
    <name type="scientific">Musca domestica</name>
    <name type="common">House fly</name>
    <dbReference type="NCBI Taxonomy" id="7370"/>
    <lineage>
        <taxon>Eukaryota</taxon>
        <taxon>Metazoa</taxon>
        <taxon>Ecdysozoa</taxon>
        <taxon>Arthropoda</taxon>
        <taxon>Hexapoda</taxon>
        <taxon>Insecta</taxon>
        <taxon>Pterygota</taxon>
        <taxon>Neoptera</taxon>
        <taxon>Endopterygota</taxon>
        <taxon>Diptera</taxon>
        <taxon>Brachycera</taxon>
        <taxon>Muscomorpha</taxon>
        <taxon>Muscoidea</taxon>
        <taxon>Muscidae</taxon>
        <taxon>Musca</taxon>
    </lineage>
</organism>
<dbReference type="SMART" id="SM00675">
    <property type="entry name" value="DM11"/>
    <property type="match status" value="1"/>
</dbReference>